<keyword evidence="3" id="KW-1185">Reference proteome</keyword>
<comment type="caution">
    <text evidence="2">The sequence shown here is derived from an EMBL/GenBank/DDBJ whole genome shotgun (WGS) entry which is preliminary data.</text>
</comment>
<protein>
    <submittedName>
        <fullName evidence="2">Uncharacterized protein</fullName>
    </submittedName>
</protein>
<sequence length="105" mass="11367">MSLRRVSVLIKALLRKPGRSVLLAALDESAEWSTQDHLMARVSDALELSNYLFLKANSDAAADLSPPDPLPRPGSPTPVPVQEEPSEGFASGADLAEFFQQMSNM</sequence>
<dbReference type="Proteomes" id="UP001499895">
    <property type="component" value="Unassembled WGS sequence"/>
</dbReference>
<evidence type="ECO:0000313" key="3">
    <source>
        <dbReference type="Proteomes" id="UP001499895"/>
    </source>
</evidence>
<proteinExistence type="predicted"/>
<evidence type="ECO:0000256" key="1">
    <source>
        <dbReference type="SAM" id="MobiDB-lite"/>
    </source>
</evidence>
<dbReference type="RefSeq" id="WP_344088484.1">
    <property type="nucleotide sequence ID" value="NZ_BAAAHB010000013.1"/>
</dbReference>
<organism evidence="2 3">
    <name type="scientific">Streptomyces stramineus</name>
    <dbReference type="NCBI Taxonomy" id="173861"/>
    <lineage>
        <taxon>Bacteria</taxon>
        <taxon>Bacillati</taxon>
        <taxon>Actinomycetota</taxon>
        <taxon>Actinomycetes</taxon>
        <taxon>Kitasatosporales</taxon>
        <taxon>Streptomycetaceae</taxon>
        <taxon>Streptomyces</taxon>
    </lineage>
</organism>
<gene>
    <name evidence="2" type="ORF">GCM10009544_18210</name>
</gene>
<evidence type="ECO:0000313" key="2">
    <source>
        <dbReference type="EMBL" id="GAA0455839.1"/>
    </source>
</evidence>
<name>A0ABN0ZR78_9ACTN</name>
<reference evidence="2 3" key="1">
    <citation type="journal article" date="2019" name="Int. J. Syst. Evol. Microbiol.">
        <title>The Global Catalogue of Microorganisms (GCM) 10K type strain sequencing project: providing services to taxonomists for standard genome sequencing and annotation.</title>
        <authorList>
            <consortium name="The Broad Institute Genomics Platform"/>
            <consortium name="The Broad Institute Genome Sequencing Center for Infectious Disease"/>
            <person name="Wu L."/>
            <person name="Ma J."/>
        </authorList>
    </citation>
    <scope>NUCLEOTIDE SEQUENCE [LARGE SCALE GENOMIC DNA]</scope>
    <source>
        <strain evidence="2 3">JCM 10649</strain>
    </source>
</reference>
<feature type="region of interest" description="Disordered" evidence="1">
    <location>
        <begin position="62"/>
        <end position="87"/>
    </location>
</feature>
<dbReference type="EMBL" id="BAAAHB010000013">
    <property type="protein sequence ID" value="GAA0455839.1"/>
    <property type="molecule type" value="Genomic_DNA"/>
</dbReference>
<feature type="compositionally biased region" description="Pro residues" evidence="1">
    <location>
        <begin position="66"/>
        <end position="79"/>
    </location>
</feature>
<accession>A0ABN0ZR78</accession>